<dbReference type="SUPFAM" id="SSF53335">
    <property type="entry name" value="S-adenosyl-L-methionine-dependent methyltransferases"/>
    <property type="match status" value="1"/>
</dbReference>
<evidence type="ECO:0000256" key="1">
    <source>
        <dbReference type="ARBA" id="ARBA00022603"/>
    </source>
</evidence>
<gene>
    <name evidence="4" type="ORF">N7515_001395</name>
</gene>
<protein>
    <submittedName>
        <fullName evidence="4">C-5 cytosine methyltransferase</fullName>
    </submittedName>
</protein>
<reference evidence="4" key="2">
    <citation type="journal article" date="2023" name="IMA Fungus">
        <title>Comparative genomic study of the Penicillium genus elucidates a diverse pangenome and 15 lateral gene transfer events.</title>
        <authorList>
            <person name="Petersen C."/>
            <person name="Sorensen T."/>
            <person name="Nielsen M.R."/>
            <person name="Sondergaard T.E."/>
            <person name="Sorensen J.L."/>
            <person name="Fitzpatrick D.A."/>
            <person name="Frisvad J.C."/>
            <person name="Nielsen K.L."/>
        </authorList>
    </citation>
    <scope>NUCLEOTIDE SEQUENCE</scope>
    <source>
        <strain evidence="4">IBT 22155</strain>
    </source>
</reference>
<feature type="compositionally biased region" description="Polar residues" evidence="3">
    <location>
        <begin position="1"/>
        <end position="17"/>
    </location>
</feature>
<name>A0A9W9L876_9EURO</name>
<dbReference type="RefSeq" id="XP_056524252.1">
    <property type="nucleotide sequence ID" value="XM_056662139.1"/>
</dbReference>
<dbReference type="EMBL" id="JAPQKL010000002">
    <property type="protein sequence ID" value="KAJ5142608.1"/>
    <property type="molecule type" value="Genomic_DNA"/>
</dbReference>
<comment type="caution">
    <text evidence="4">The sequence shown here is derived from an EMBL/GenBank/DDBJ whole genome shotgun (WGS) entry which is preliminary data.</text>
</comment>
<dbReference type="AlphaFoldDB" id="A0A9W9L876"/>
<dbReference type="InterPro" id="IPR001525">
    <property type="entry name" value="C5_MeTfrase"/>
</dbReference>
<reference evidence="4" key="1">
    <citation type="submission" date="2022-11" db="EMBL/GenBank/DDBJ databases">
        <authorList>
            <person name="Petersen C."/>
        </authorList>
    </citation>
    <scope>NUCLEOTIDE SEQUENCE</scope>
    <source>
        <strain evidence="4">IBT 22155</strain>
    </source>
</reference>
<proteinExistence type="predicted"/>
<sequence length="699" mass="78223">MAANNEPTLQLLPSSPASDDLEPPAGADAIPELRRGRALKSSHYLATNLPPLHSLPDIFADMASKAQQLGFEHVLTRLGGRPLRVATVCSGTEAPLLALELIQTGLVSNQQFRISHAFSCEIVPFKQSYIERNCRPPLLFRDITELGGDQARTAYGSFKAIPGGLDILIAGTACVDSSSLNSLQKTLQQGGESTATFGGLLQYAAKYRPRMIIQENGRSAPWGQMKDMWEEFGYICVQTNLNTKQYYIPQTRERTYMVIIDKHRLEAVHLITPLDPRGMKLTERVSDLIEKFKRPASAPVGHFMLDDEDRRLELIERKACLDSRSDVSWEQYKIRHDQQRKQLALGTGRPITRSLPGVNDLQVPDFYWHRFWQTQPERVWETVDINFLKRMLQGYDMNHKDRWIDLSQGVDRSNEGIAGVGVAHCITPKGIPFSTTRGGPVSGMEALSLQGLPLDRMLLTRETNAELMDMAGNAMKSTVVCAVMLAGLIAVPQILQNDEAGSIPPGDTQTPRLVPNEVYGFVRRTLQVADVPPVDQSALKAKAACSVICCYCERQTGVQDSIFLCTLCGHTACRSCYGNPTHSYRHVSPLSRVKPSEFIEDVKSVVPMKIRISGLSDSTFETFRPLYSGEILAQFWGDFLQCTRSAVHDQFRFFEIKRGRKWRVVYDGDHASLFLEIGPDSIQWLLYGRDSPYIRISAL</sequence>
<evidence type="ECO:0000313" key="5">
    <source>
        <dbReference type="Proteomes" id="UP001149079"/>
    </source>
</evidence>
<keyword evidence="5" id="KW-1185">Reference proteome</keyword>
<accession>A0A9W9L876</accession>
<evidence type="ECO:0000256" key="2">
    <source>
        <dbReference type="ARBA" id="ARBA00022679"/>
    </source>
</evidence>
<dbReference type="InterPro" id="IPR029063">
    <property type="entry name" value="SAM-dependent_MTases_sf"/>
</dbReference>
<dbReference type="Proteomes" id="UP001149079">
    <property type="component" value="Unassembled WGS sequence"/>
</dbReference>
<dbReference type="GO" id="GO:0032259">
    <property type="term" value="P:methylation"/>
    <property type="evidence" value="ECO:0007669"/>
    <property type="project" value="UniProtKB-KW"/>
</dbReference>
<evidence type="ECO:0000313" key="4">
    <source>
        <dbReference type="EMBL" id="KAJ5142608.1"/>
    </source>
</evidence>
<keyword evidence="2" id="KW-0808">Transferase</keyword>
<dbReference type="GeneID" id="81401309"/>
<organism evidence="4 5">
    <name type="scientific">Penicillium bovifimosum</name>
    <dbReference type="NCBI Taxonomy" id="126998"/>
    <lineage>
        <taxon>Eukaryota</taxon>
        <taxon>Fungi</taxon>
        <taxon>Dikarya</taxon>
        <taxon>Ascomycota</taxon>
        <taxon>Pezizomycotina</taxon>
        <taxon>Eurotiomycetes</taxon>
        <taxon>Eurotiomycetidae</taxon>
        <taxon>Eurotiales</taxon>
        <taxon>Aspergillaceae</taxon>
        <taxon>Penicillium</taxon>
    </lineage>
</organism>
<dbReference type="Gene3D" id="3.40.50.150">
    <property type="entry name" value="Vaccinia Virus protein VP39"/>
    <property type="match status" value="1"/>
</dbReference>
<feature type="region of interest" description="Disordered" evidence="3">
    <location>
        <begin position="1"/>
        <end position="28"/>
    </location>
</feature>
<dbReference type="OrthoDB" id="4169731at2759"/>
<keyword evidence="1 4" id="KW-0489">Methyltransferase</keyword>
<evidence type="ECO:0000256" key="3">
    <source>
        <dbReference type="SAM" id="MobiDB-lite"/>
    </source>
</evidence>
<dbReference type="GO" id="GO:0008168">
    <property type="term" value="F:methyltransferase activity"/>
    <property type="evidence" value="ECO:0007669"/>
    <property type="project" value="UniProtKB-KW"/>
</dbReference>
<dbReference type="Pfam" id="PF00145">
    <property type="entry name" value="DNA_methylase"/>
    <property type="match status" value="1"/>
</dbReference>